<gene>
    <name evidence="3" type="ORF">ACFQ07_30770</name>
</gene>
<sequence>MTAEPMPEYTPEPAQNPDALPDWLIPPPDGWRAEDLDRIPQLPAHTELIDGDLVFVIPQRDFHTVTMDMLVNGLRRTAPDHLRVRREMSVTLDERQRPEPDIVVLHAEAIKGPAVTSYAGAYVVLAVEVVSPSSELLDRKRKPQLYAEAGVPHYWLVDMLDNDPRVSVFELDPASDQYVQTGVHHNRLKVSVPYDIDIDLTEGNRL</sequence>
<dbReference type="PANTHER" id="PTHR35400">
    <property type="entry name" value="SLR1083 PROTEIN"/>
    <property type="match status" value="1"/>
</dbReference>
<keyword evidence="3" id="KW-0255">Endonuclease</keyword>
<dbReference type="InterPro" id="IPR012296">
    <property type="entry name" value="Nuclease_put_TT1808"/>
</dbReference>
<proteinExistence type="predicted"/>
<feature type="domain" description="Putative restriction endonuclease" evidence="2">
    <location>
        <begin position="34"/>
        <end position="190"/>
    </location>
</feature>
<protein>
    <submittedName>
        <fullName evidence="3">Uma2 family endonuclease</fullName>
    </submittedName>
</protein>
<dbReference type="Pfam" id="PF05685">
    <property type="entry name" value="Uma2"/>
    <property type="match status" value="1"/>
</dbReference>
<reference evidence="4" key="1">
    <citation type="journal article" date="2019" name="Int. J. Syst. Evol. Microbiol.">
        <title>The Global Catalogue of Microorganisms (GCM) 10K type strain sequencing project: providing services to taxonomists for standard genome sequencing and annotation.</title>
        <authorList>
            <consortium name="The Broad Institute Genomics Platform"/>
            <consortium name="The Broad Institute Genome Sequencing Center for Infectious Disease"/>
            <person name="Wu L."/>
            <person name="Ma J."/>
        </authorList>
    </citation>
    <scope>NUCLEOTIDE SEQUENCE [LARGE SCALE GENOMIC DNA]</scope>
    <source>
        <strain evidence="4">JCM 31696</strain>
    </source>
</reference>
<comment type="caution">
    <text evidence="3">The sequence shown here is derived from an EMBL/GenBank/DDBJ whole genome shotgun (WGS) entry which is preliminary data.</text>
</comment>
<accession>A0ABW3CQ20</accession>
<keyword evidence="4" id="KW-1185">Reference proteome</keyword>
<dbReference type="SUPFAM" id="SSF52980">
    <property type="entry name" value="Restriction endonuclease-like"/>
    <property type="match status" value="1"/>
</dbReference>
<dbReference type="EMBL" id="JBHTIR010004209">
    <property type="protein sequence ID" value="MFD0856655.1"/>
    <property type="molecule type" value="Genomic_DNA"/>
</dbReference>
<feature type="region of interest" description="Disordered" evidence="1">
    <location>
        <begin position="1"/>
        <end position="26"/>
    </location>
</feature>
<dbReference type="GO" id="GO:0004519">
    <property type="term" value="F:endonuclease activity"/>
    <property type="evidence" value="ECO:0007669"/>
    <property type="project" value="UniProtKB-KW"/>
</dbReference>
<evidence type="ECO:0000313" key="4">
    <source>
        <dbReference type="Proteomes" id="UP001597083"/>
    </source>
</evidence>
<dbReference type="Proteomes" id="UP001597083">
    <property type="component" value="Unassembled WGS sequence"/>
</dbReference>
<dbReference type="CDD" id="cd06260">
    <property type="entry name" value="DUF820-like"/>
    <property type="match status" value="1"/>
</dbReference>
<keyword evidence="3" id="KW-0540">Nuclease</keyword>
<evidence type="ECO:0000256" key="1">
    <source>
        <dbReference type="SAM" id="MobiDB-lite"/>
    </source>
</evidence>
<dbReference type="PANTHER" id="PTHR35400:SF3">
    <property type="entry name" value="SLL1072 PROTEIN"/>
    <property type="match status" value="1"/>
</dbReference>
<dbReference type="InterPro" id="IPR011335">
    <property type="entry name" value="Restrct_endonuc-II-like"/>
</dbReference>
<dbReference type="InterPro" id="IPR008538">
    <property type="entry name" value="Uma2"/>
</dbReference>
<organism evidence="3 4">
    <name type="scientific">Actinomadura adrarensis</name>
    <dbReference type="NCBI Taxonomy" id="1819600"/>
    <lineage>
        <taxon>Bacteria</taxon>
        <taxon>Bacillati</taxon>
        <taxon>Actinomycetota</taxon>
        <taxon>Actinomycetes</taxon>
        <taxon>Streptosporangiales</taxon>
        <taxon>Thermomonosporaceae</taxon>
        <taxon>Actinomadura</taxon>
    </lineage>
</organism>
<keyword evidence="3" id="KW-0378">Hydrolase</keyword>
<dbReference type="Gene3D" id="3.90.1570.10">
    <property type="entry name" value="tt1808, chain A"/>
    <property type="match status" value="1"/>
</dbReference>
<evidence type="ECO:0000313" key="3">
    <source>
        <dbReference type="EMBL" id="MFD0856655.1"/>
    </source>
</evidence>
<name>A0ABW3CQ20_9ACTN</name>
<evidence type="ECO:0000259" key="2">
    <source>
        <dbReference type="Pfam" id="PF05685"/>
    </source>
</evidence>